<dbReference type="SUPFAM" id="SSF56300">
    <property type="entry name" value="Metallo-dependent phosphatases"/>
    <property type="match status" value="1"/>
</dbReference>
<dbReference type="InterPro" id="IPR004843">
    <property type="entry name" value="Calcineurin-like_PHP"/>
</dbReference>
<reference evidence="2 3" key="1">
    <citation type="journal article" date="2012" name="J. Am. Chem. Soc.">
        <title>Bacterial biosynthesis and maturation of the didemnin anti-cancer agents.</title>
        <authorList>
            <person name="Xu Y."/>
            <person name="Kersten R.D."/>
            <person name="Nam S.J."/>
            <person name="Lu L."/>
            <person name="Al-Suwailem A.M."/>
            <person name="Zheng H."/>
            <person name="Fenical W."/>
            <person name="Dorrestein P.C."/>
            <person name="Moore B.S."/>
            <person name="Qian P.Y."/>
        </authorList>
    </citation>
    <scope>NUCLEOTIDE SEQUENCE [LARGE SCALE GENOMIC DNA]</scope>
    <source>
        <strain evidence="2 3">KA081020-065</strain>
    </source>
</reference>
<geneLocation type="plasmid" evidence="2 3">
    <name>pTM1</name>
</geneLocation>
<evidence type="ECO:0000259" key="1">
    <source>
        <dbReference type="Pfam" id="PF00149"/>
    </source>
</evidence>
<name>I3TRX5_TISMK</name>
<dbReference type="AlphaFoldDB" id="I3TRX5"/>
<sequence>MAQTEPGPELMRVFTVSDLHVDYDENDQWVAGLSTADYVDDLLILAGDVSDMPQRLGRTLERLALRFRTLIYLPGNHELWVVRDRTHEDSFAKFDEVRRIAHESGAVQQVWHGAGLRIVPLYGWYDFSFGEPSRDLRLAWTDFRACRWPEGMTPAMITDAFLARNPTPVAAAHLATITVSHFLPRIDVMPDFIPPAKRIVYPVLGTRKLEAQLRAWRPVTHVYGHSHVNRDQVIDGVRYVNNAFGYPGETRIAAKRLLCLHET</sequence>
<dbReference type="InterPro" id="IPR029052">
    <property type="entry name" value="Metallo-depent_PP-like"/>
</dbReference>
<keyword evidence="2" id="KW-0614">Plasmid</keyword>
<keyword evidence="3" id="KW-1185">Reference proteome</keyword>
<dbReference type="EMBL" id="CP003237">
    <property type="protein sequence ID" value="AFK55513.1"/>
    <property type="molecule type" value="Genomic_DNA"/>
</dbReference>
<dbReference type="Gene3D" id="3.60.21.10">
    <property type="match status" value="1"/>
</dbReference>
<gene>
    <name evidence="2" type="ordered locus">TMO_a0110</name>
</gene>
<dbReference type="Pfam" id="PF00149">
    <property type="entry name" value="Metallophos"/>
    <property type="match status" value="1"/>
</dbReference>
<evidence type="ECO:0000313" key="3">
    <source>
        <dbReference type="Proteomes" id="UP000005258"/>
    </source>
</evidence>
<dbReference type="HOGENOM" id="CLU_046051_1_0_5"/>
<protein>
    <submittedName>
        <fullName evidence="2">Metallophosphoesterase</fullName>
    </submittedName>
</protein>
<dbReference type="InterPro" id="IPR052963">
    <property type="entry name" value="Pantetheine_PDE"/>
</dbReference>
<accession>I3TRX5</accession>
<dbReference type="PANTHER" id="PTHR36492:SF2">
    <property type="entry name" value="[ACYL-CARRIER-PROTEIN] PHOSPHODIESTERASE PPTH"/>
    <property type="match status" value="1"/>
</dbReference>
<dbReference type="PANTHER" id="PTHR36492">
    <property type="match status" value="1"/>
</dbReference>
<evidence type="ECO:0000313" key="2">
    <source>
        <dbReference type="EMBL" id="AFK55513.1"/>
    </source>
</evidence>
<dbReference type="Proteomes" id="UP000005258">
    <property type="component" value="Plasmid pTM1"/>
</dbReference>
<dbReference type="KEGG" id="tmo:TMO_a0110"/>
<organism evidence="2 3">
    <name type="scientific">Tistrella mobilis (strain KA081020-065)</name>
    <dbReference type="NCBI Taxonomy" id="1110502"/>
    <lineage>
        <taxon>Bacteria</taxon>
        <taxon>Pseudomonadati</taxon>
        <taxon>Pseudomonadota</taxon>
        <taxon>Alphaproteobacteria</taxon>
        <taxon>Geminicoccales</taxon>
        <taxon>Geminicoccaceae</taxon>
        <taxon>Tistrella</taxon>
    </lineage>
</organism>
<feature type="domain" description="Calcineurin-like phosphoesterase" evidence="1">
    <location>
        <begin position="11"/>
        <end position="228"/>
    </location>
</feature>
<dbReference type="PATRIC" id="fig|1110502.3.peg.3768"/>
<dbReference type="GO" id="GO:0016787">
    <property type="term" value="F:hydrolase activity"/>
    <property type="evidence" value="ECO:0007669"/>
    <property type="project" value="InterPro"/>
</dbReference>
<proteinExistence type="predicted"/>